<dbReference type="AlphaFoldDB" id="A0A3G4VQA7"/>
<reference evidence="1 2" key="1">
    <citation type="submission" date="2018-11" db="EMBL/GenBank/DDBJ databases">
        <title>Complete Genome Sequence of Vbrio mediterranei 117-T6: a Potential Pathogen Bacteria Isolated from the Conchocelis of Pyropia.</title>
        <authorList>
            <person name="Liu Q."/>
        </authorList>
    </citation>
    <scope>NUCLEOTIDE SEQUENCE [LARGE SCALE GENOMIC DNA]</scope>
    <source>
        <strain evidence="1 2">117-T6</strain>
        <plasmid evidence="1 2">unnamed</plasmid>
    </source>
</reference>
<accession>A0A3G4VQA7</accession>
<evidence type="ECO:0000313" key="2">
    <source>
        <dbReference type="Proteomes" id="UP000279760"/>
    </source>
</evidence>
<protein>
    <submittedName>
        <fullName evidence="1">Uncharacterized protein</fullName>
    </submittedName>
</protein>
<dbReference type="Proteomes" id="UP000279760">
    <property type="component" value="Plasmid unnamed"/>
</dbReference>
<dbReference type="EMBL" id="CP033579">
    <property type="protein sequence ID" value="AYV25061.1"/>
    <property type="molecule type" value="Genomic_DNA"/>
</dbReference>
<keyword evidence="1" id="KW-0614">Plasmid</keyword>
<name>A0A3G4VQA7_9VIBR</name>
<proteinExistence type="predicted"/>
<organism evidence="1 2">
    <name type="scientific">Vibrio mediterranei</name>
    <dbReference type="NCBI Taxonomy" id="689"/>
    <lineage>
        <taxon>Bacteria</taxon>
        <taxon>Pseudomonadati</taxon>
        <taxon>Pseudomonadota</taxon>
        <taxon>Gammaproteobacteria</taxon>
        <taxon>Vibrionales</taxon>
        <taxon>Vibrionaceae</taxon>
        <taxon>Vibrio</taxon>
    </lineage>
</organism>
<dbReference type="RefSeq" id="WP_124942350.1">
    <property type="nucleotide sequence ID" value="NZ_CP033579.1"/>
</dbReference>
<evidence type="ECO:0000313" key="1">
    <source>
        <dbReference type="EMBL" id="AYV25061.1"/>
    </source>
</evidence>
<geneLocation type="plasmid" evidence="1">
    <name>unnamed</name>
</geneLocation>
<sequence>MSLDLSQNMYFDRGDIIKSTACIDFGENRKEFFCVVCSSHPNEEGSKRACETINSRIAKFTPLHQLQIVLTYCTLFDTYLDNLDMDEAMQDSEASFRKYGFCRMTSSSSINGFVAQFE</sequence>
<gene>
    <name evidence="1" type="ORF">ECB94_27550</name>
</gene>